<comment type="caution">
    <text evidence="1">The sequence shown here is derived from an EMBL/GenBank/DDBJ whole genome shotgun (WGS) entry which is preliminary data.</text>
</comment>
<keyword evidence="2" id="KW-1185">Reference proteome</keyword>
<feature type="non-terminal residue" evidence="1">
    <location>
        <position position="1"/>
    </location>
</feature>
<organism evidence="1 2">
    <name type="scientific">Chaenocephalus aceratus</name>
    <name type="common">Blackfin icefish</name>
    <name type="synonym">Chaenichthys aceratus</name>
    <dbReference type="NCBI Taxonomy" id="36190"/>
    <lineage>
        <taxon>Eukaryota</taxon>
        <taxon>Metazoa</taxon>
        <taxon>Chordata</taxon>
        <taxon>Craniata</taxon>
        <taxon>Vertebrata</taxon>
        <taxon>Euteleostomi</taxon>
        <taxon>Actinopterygii</taxon>
        <taxon>Neopterygii</taxon>
        <taxon>Teleostei</taxon>
        <taxon>Neoteleostei</taxon>
        <taxon>Acanthomorphata</taxon>
        <taxon>Eupercaria</taxon>
        <taxon>Perciformes</taxon>
        <taxon>Notothenioidei</taxon>
        <taxon>Channichthyidae</taxon>
        <taxon>Chaenocephalus</taxon>
    </lineage>
</organism>
<protein>
    <submittedName>
        <fullName evidence="1">Uncharacterized protein</fullName>
    </submittedName>
</protein>
<proteinExistence type="predicted"/>
<name>A0ACB9WT14_CHAAC</name>
<accession>A0ACB9WT14</accession>
<gene>
    <name evidence="1" type="ORF">KUCAC02_008767</name>
</gene>
<dbReference type="EMBL" id="CM043796">
    <property type="protein sequence ID" value="KAI4816440.1"/>
    <property type="molecule type" value="Genomic_DNA"/>
</dbReference>
<dbReference type="Proteomes" id="UP001057452">
    <property type="component" value="Chromosome 12"/>
</dbReference>
<evidence type="ECO:0000313" key="1">
    <source>
        <dbReference type="EMBL" id="KAI4816440.1"/>
    </source>
</evidence>
<sequence>RLPLVASRLESPSHPESPERYCQLSFSVGTWRGGFMGPLPLKEALIISQWTSYRWIPSGGITPCSAHYPLSAPSL</sequence>
<evidence type="ECO:0000313" key="2">
    <source>
        <dbReference type="Proteomes" id="UP001057452"/>
    </source>
</evidence>
<reference evidence="1" key="1">
    <citation type="submission" date="2022-05" db="EMBL/GenBank/DDBJ databases">
        <title>Chromosome-level genome of Chaenocephalus aceratus.</title>
        <authorList>
            <person name="Park H."/>
        </authorList>
    </citation>
    <scope>NUCLEOTIDE SEQUENCE</scope>
    <source>
        <strain evidence="1">KU_202001</strain>
    </source>
</reference>